<evidence type="ECO:0000313" key="5">
    <source>
        <dbReference type="EMBL" id="KAA0163560.1"/>
    </source>
</evidence>
<evidence type="ECO:0000313" key="4">
    <source>
        <dbReference type="EMBL" id="KAA0146199.1"/>
    </source>
</evidence>
<dbReference type="Pfam" id="PF00583">
    <property type="entry name" value="Acetyltransf_1"/>
    <property type="match status" value="1"/>
</dbReference>
<reference evidence="6 7" key="1">
    <citation type="submission" date="2019-07" db="EMBL/GenBank/DDBJ databases">
        <title>Genomes of Cafeteria roenbergensis.</title>
        <authorList>
            <person name="Fischer M.G."/>
            <person name="Hackl T."/>
            <person name="Roman M."/>
        </authorList>
    </citation>
    <scope>NUCLEOTIDE SEQUENCE [LARGE SCALE GENOMIC DNA]</scope>
    <source>
        <strain evidence="4 7">Cflag</strain>
        <strain evidence="5 6">E4-10P</strain>
    </source>
</reference>
<dbReference type="CDD" id="cd04301">
    <property type="entry name" value="NAT_SF"/>
    <property type="match status" value="1"/>
</dbReference>
<evidence type="ECO:0000256" key="2">
    <source>
        <dbReference type="SAM" id="Phobius"/>
    </source>
</evidence>
<keyword evidence="2" id="KW-0472">Membrane</keyword>
<dbReference type="Gene3D" id="3.40.630.30">
    <property type="match status" value="1"/>
</dbReference>
<keyword evidence="2" id="KW-1133">Transmembrane helix</keyword>
<proteinExistence type="predicted"/>
<feature type="domain" description="N-acetyltransferase" evidence="3">
    <location>
        <begin position="81"/>
        <end position="251"/>
    </location>
</feature>
<feature type="transmembrane region" description="Helical" evidence="2">
    <location>
        <begin position="43"/>
        <end position="60"/>
    </location>
</feature>
<dbReference type="InterPro" id="IPR016181">
    <property type="entry name" value="Acyl_CoA_acyltransferase"/>
</dbReference>
<dbReference type="EMBL" id="VLTM01000197">
    <property type="protein sequence ID" value="KAA0146199.1"/>
    <property type="molecule type" value="Genomic_DNA"/>
</dbReference>
<feature type="transmembrane region" description="Helical" evidence="2">
    <location>
        <begin position="66"/>
        <end position="91"/>
    </location>
</feature>
<accession>A0A5A8C0W4</accession>
<comment type="caution">
    <text evidence="4">The sequence shown here is derived from an EMBL/GenBank/DDBJ whole genome shotgun (WGS) entry which is preliminary data.</text>
</comment>
<evidence type="ECO:0000256" key="1">
    <source>
        <dbReference type="ARBA" id="ARBA00022679"/>
    </source>
</evidence>
<sequence length="255" mass="27468">MVTIRKFRSEDQDAVLSLWKSGFMEMIPHAQEYLCGPRSGTPLVFAVLGGALVAAAWWAAAALGAWWPFVAAVCVAAALGFVNQLLFPLVLGPMLRSKLEHWPRMHAIERHYCKAVDAGRARFLVAHDAGDCVAGCALVLLGSEADIAAGGDGSSAGEAEAPENRHIARSSTATVSKVSVDARKRGLRIGAKLMAAAEACARSWGCARVELTTANQHAVEFYLRLGYTVSHHKRLLPWTTFRSVTMTKSLSKDAH</sequence>
<evidence type="ECO:0000313" key="7">
    <source>
        <dbReference type="Proteomes" id="UP000325113"/>
    </source>
</evidence>
<dbReference type="Proteomes" id="UP000325113">
    <property type="component" value="Unassembled WGS sequence"/>
</dbReference>
<dbReference type="InterPro" id="IPR050769">
    <property type="entry name" value="NAT_camello-type"/>
</dbReference>
<name>A0A5A8C0W4_CAFRO</name>
<dbReference type="PROSITE" id="PS51186">
    <property type="entry name" value="GNAT"/>
    <property type="match status" value="1"/>
</dbReference>
<organism evidence="4 7">
    <name type="scientific">Cafeteria roenbergensis</name>
    <name type="common">Marine flagellate</name>
    <dbReference type="NCBI Taxonomy" id="33653"/>
    <lineage>
        <taxon>Eukaryota</taxon>
        <taxon>Sar</taxon>
        <taxon>Stramenopiles</taxon>
        <taxon>Bigyra</taxon>
        <taxon>Opalozoa</taxon>
        <taxon>Bicosoecida</taxon>
        <taxon>Cafeteriaceae</taxon>
        <taxon>Cafeteria</taxon>
    </lineage>
</organism>
<gene>
    <name evidence="5" type="ORF">FNF27_07928</name>
    <name evidence="4" type="ORF">FNF31_07846</name>
</gene>
<dbReference type="InterPro" id="IPR000182">
    <property type="entry name" value="GNAT_dom"/>
</dbReference>
<keyword evidence="2" id="KW-0812">Transmembrane</keyword>
<evidence type="ECO:0000259" key="3">
    <source>
        <dbReference type="PROSITE" id="PS51186"/>
    </source>
</evidence>
<protein>
    <recommendedName>
        <fullName evidence="3">N-acetyltransferase domain-containing protein</fullName>
    </recommendedName>
</protein>
<dbReference type="PANTHER" id="PTHR13947">
    <property type="entry name" value="GNAT FAMILY N-ACETYLTRANSFERASE"/>
    <property type="match status" value="1"/>
</dbReference>
<dbReference type="OrthoDB" id="249099at2759"/>
<dbReference type="GO" id="GO:0008080">
    <property type="term" value="F:N-acetyltransferase activity"/>
    <property type="evidence" value="ECO:0007669"/>
    <property type="project" value="InterPro"/>
</dbReference>
<dbReference type="AlphaFoldDB" id="A0A5A8C0W4"/>
<dbReference type="EMBL" id="VLTO01000110">
    <property type="protein sequence ID" value="KAA0163560.1"/>
    <property type="molecule type" value="Genomic_DNA"/>
</dbReference>
<dbReference type="SUPFAM" id="SSF55729">
    <property type="entry name" value="Acyl-CoA N-acyltransferases (Nat)"/>
    <property type="match status" value="1"/>
</dbReference>
<keyword evidence="1" id="KW-0808">Transferase</keyword>
<evidence type="ECO:0000313" key="6">
    <source>
        <dbReference type="Proteomes" id="UP000322899"/>
    </source>
</evidence>
<dbReference type="Proteomes" id="UP000322899">
    <property type="component" value="Unassembled WGS sequence"/>
</dbReference>
<dbReference type="PANTHER" id="PTHR13947:SF37">
    <property type="entry name" value="LD18367P"/>
    <property type="match status" value="1"/>
</dbReference>